<proteinExistence type="predicted"/>
<accession>A0A2I2KIT9</accession>
<keyword evidence="2" id="KW-1185">Reference proteome</keyword>
<name>A0A2I2KIT9_9ACTN</name>
<protein>
    <submittedName>
        <fullName evidence="1">Uncharacterized protein</fullName>
    </submittedName>
</protein>
<organism evidence="1 2">
    <name type="scientific">Frankia canadensis</name>
    <dbReference type="NCBI Taxonomy" id="1836972"/>
    <lineage>
        <taxon>Bacteria</taxon>
        <taxon>Bacillati</taxon>
        <taxon>Actinomycetota</taxon>
        <taxon>Actinomycetes</taxon>
        <taxon>Frankiales</taxon>
        <taxon>Frankiaceae</taxon>
        <taxon>Frankia</taxon>
    </lineage>
</organism>
<dbReference type="EMBL" id="FZMO01000006">
    <property type="protein sequence ID" value="SNQ45570.1"/>
    <property type="molecule type" value="Genomic_DNA"/>
</dbReference>
<reference evidence="1 2" key="1">
    <citation type="submission" date="2017-06" db="EMBL/GenBank/DDBJ databases">
        <authorList>
            <person name="Kim H.J."/>
            <person name="Triplett B.A."/>
        </authorList>
    </citation>
    <scope>NUCLEOTIDE SEQUENCE [LARGE SCALE GENOMIC DNA]</scope>
    <source>
        <strain evidence="1">FRACA_ARgP5</strain>
    </source>
</reference>
<dbReference type="Proteomes" id="UP000234331">
    <property type="component" value="Unassembled WGS sequence"/>
</dbReference>
<sequence length="126" mass="12591">MAEDGRAGTGGCLVDRGRPDERLVEHQSGERVIRIAAGTHSFAARLVVAGVIVGRSLVAGPRYLCAVLCAGTGRTTVGFVGWDASGGARRGPGGRQLGGDLVGHGCVDLALSSKSSVPTAPPATGA</sequence>
<evidence type="ECO:0000313" key="1">
    <source>
        <dbReference type="EMBL" id="SNQ45570.1"/>
    </source>
</evidence>
<evidence type="ECO:0000313" key="2">
    <source>
        <dbReference type="Proteomes" id="UP000234331"/>
    </source>
</evidence>
<dbReference type="AlphaFoldDB" id="A0A2I2KIT9"/>
<gene>
    <name evidence="1" type="ORF">FRACA_1030004</name>
</gene>